<evidence type="ECO:0000313" key="3">
    <source>
        <dbReference type="Proteomes" id="UP000234681"/>
    </source>
</evidence>
<dbReference type="Proteomes" id="UP000234681">
    <property type="component" value="Chromosome 13"/>
</dbReference>
<dbReference type="Gene3D" id="1.20.5.350">
    <property type="match status" value="1"/>
</dbReference>
<organism evidence="2 3">
    <name type="scientific">Rattus norvegicus</name>
    <name type="common">Rat</name>
    <dbReference type="NCBI Taxonomy" id="10116"/>
    <lineage>
        <taxon>Eukaryota</taxon>
        <taxon>Metazoa</taxon>
        <taxon>Chordata</taxon>
        <taxon>Craniata</taxon>
        <taxon>Vertebrata</taxon>
        <taxon>Euteleostomi</taxon>
        <taxon>Mammalia</taxon>
        <taxon>Eutheria</taxon>
        <taxon>Euarchontoglires</taxon>
        <taxon>Glires</taxon>
        <taxon>Rodentia</taxon>
        <taxon>Myomorpha</taxon>
        <taxon>Muroidea</taxon>
        <taxon>Muridae</taxon>
        <taxon>Murinae</taxon>
        <taxon>Rattus</taxon>
    </lineage>
</organism>
<feature type="transmembrane region" description="Helical" evidence="1">
    <location>
        <begin position="56"/>
        <end position="74"/>
    </location>
</feature>
<dbReference type="AlphaFoldDB" id="A6ICH2"/>
<accession>A6ICH2</accession>
<gene>
    <name evidence="2 4" type="primary">Tnnt2</name>
    <name evidence="2" type="ORF">rCG_46138</name>
</gene>
<reference evidence="2 3" key="1">
    <citation type="submission" date="2005-09" db="EMBL/GenBank/DDBJ databases">
        <authorList>
            <person name="Mural R.J."/>
            <person name="Li P.W."/>
            <person name="Adams M.D."/>
            <person name="Amanatides P.G."/>
            <person name="Baden-Tillson H."/>
            <person name="Barnstead M."/>
            <person name="Chin S.H."/>
            <person name="Dew I."/>
            <person name="Evans C.A."/>
            <person name="Ferriera S."/>
            <person name="Flanigan M."/>
            <person name="Fosler C."/>
            <person name="Glodek A."/>
            <person name="Gu Z."/>
            <person name="Holt R.A."/>
            <person name="Jennings D."/>
            <person name="Kraft C.L."/>
            <person name="Lu F."/>
            <person name="Nguyen T."/>
            <person name="Nusskern D.R."/>
            <person name="Pfannkoch C.M."/>
            <person name="Sitter C."/>
            <person name="Sutton G.G."/>
            <person name="Venter J.C."/>
            <person name="Wang Z."/>
            <person name="Woodage T."/>
            <person name="Zheng X.H."/>
            <person name="Zhong F."/>
        </authorList>
    </citation>
    <scope>NUCLEOTIDE SEQUENCE [LARGE SCALE GENOMIC DNA]</scope>
    <source>
        <strain>BN</strain>
        <strain evidence="3">Sprague-Dawley</strain>
    </source>
</reference>
<dbReference type="RGD" id="3882">
    <property type="gene designation" value="Tnnt2"/>
</dbReference>
<evidence type="ECO:0000256" key="1">
    <source>
        <dbReference type="SAM" id="Phobius"/>
    </source>
</evidence>
<protein>
    <submittedName>
        <fullName evidence="2">Troponin T2, cardiac, isoform CRA_b</fullName>
    </submittedName>
</protein>
<name>A6ICH2_RAT</name>
<proteinExistence type="predicted"/>
<keyword evidence="1" id="KW-0812">Transmembrane</keyword>
<evidence type="ECO:0000313" key="4">
    <source>
        <dbReference type="RGD" id="3882"/>
    </source>
</evidence>
<keyword evidence="1" id="KW-1133">Transmembrane helix</keyword>
<dbReference type="EMBL" id="CH473958">
    <property type="protein sequence ID" value="EDM09679.1"/>
    <property type="molecule type" value="Genomic_DNA"/>
</dbReference>
<keyword evidence="1" id="KW-0472">Membrane</keyword>
<dbReference type="InterPro" id="IPR038077">
    <property type="entry name" value="Troponin_sf"/>
</dbReference>
<sequence length="98" mass="11072">MPLLTPRPLSLSPARPFNSCAGLQRCSSSPLLPVCTLASTLNPLSPPRPHRMSPNLIIYLLCFFFSFFFQINVLRNRINDNQKVSKTRGKAKVTGRWK</sequence>
<evidence type="ECO:0000313" key="2">
    <source>
        <dbReference type="EMBL" id="EDM09679.1"/>
    </source>
</evidence>